<name>A0A024VYH6_PLAFA</name>
<dbReference type="Pfam" id="PF03011">
    <property type="entry name" value="PFEMP"/>
    <property type="match status" value="1"/>
</dbReference>
<dbReference type="SUPFAM" id="SSF140924">
    <property type="entry name" value="Duffy binding domain-like"/>
    <property type="match status" value="2"/>
</dbReference>
<dbReference type="Pfam" id="PF18562">
    <property type="entry name" value="CIDR1_gamma"/>
    <property type="match status" value="1"/>
</dbReference>
<feature type="compositionally biased region" description="Pro residues" evidence="1">
    <location>
        <begin position="483"/>
        <end position="493"/>
    </location>
</feature>
<evidence type="ECO:0000259" key="3">
    <source>
        <dbReference type="Pfam" id="PF18562"/>
    </source>
</evidence>
<protein>
    <recommendedName>
        <fullName evidence="7">Duffy-binding-like domain-containing protein</fullName>
    </recommendedName>
</protein>
<dbReference type="InterPro" id="IPR004258">
    <property type="entry name" value="DBL"/>
</dbReference>
<gene>
    <name evidence="5" type="ORF">PFTANZ_05971</name>
</gene>
<evidence type="ECO:0000313" key="5">
    <source>
        <dbReference type="EMBL" id="ETW33310.1"/>
    </source>
</evidence>
<dbReference type="AlphaFoldDB" id="A0A024VYH6"/>
<dbReference type="Gene3D" id="1.20.58.830">
    <property type="match status" value="1"/>
</dbReference>
<evidence type="ECO:0000313" key="6">
    <source>
        <dbReference type="Proteomes" id="UP000030708"/>
    </source>
</evidence>
<feature type="compositionally biased region" description="Polar residues" evidence="1">
    <location>
        <begin position="399"/>
        <end position="409"/>
    </location>
</feature>
<evidence type="ECO:0000259" key="4">
    <source>
        <dbReference type="Pfam" id="PF22672"/>
    </source>
</evidence>
<dbReference type="Gene3D" id="1.20.58.1930">
    <property type="match status" value="1"/>
</dbReference>
<dbReference type="FunFam" id="1.20.58.1930:FF:000001">
    <property type="entry name" value="Erythrocyte membrane protein 1, PfEMP1"/>
    <property type="match status" value="1"/>
</dbReference>
<evidence type="ECO:0000256" key="1">
    <source>
        <dbReference type="SAM" id="MobiDB-lite"/>
    </source>
</evidence>
<reference evidence="5 6" key="2">
    <citation type="submission" date="2013-02" db="EMBL/GenBank/DDBJ databases">
        <title>The Genome Sequence of Plasmodium falciparum Tanzania (2000708).</title>
        <authorList>
            <consortium name="The Broad Institute Genome Sequencing Platform"/>
            <consortium name="The Broad Institute Genome Sequencing Center for Infectious Disease"/>
            <person name="Neafsey D."/>
            <person name="Cheeseman I."/>
            <person name="Volkman S."/>
            <person name="Adams J."/>
            <person name="Walker B."/>
            <person name="Young S.K."/>
            <person name="Zeng Q."/>
            <person name="Gargeya S."/>
            <person name="Fitzgerald M."/>
            <person name="Haas B."/>
            <person name="Abouelleil A."/>
            <person name="Alvarado L."/>
            <person name="Arachchi H.M."/>
            <person name="Berlin A.M."/>
            <person name="Chapman S.B."/>
            <person name="Dewar J."/>
            <person name="Goldberg J."/>
            <person name="Griggs A."/>
            <person name="Gujja S."/>
            <person name="Hansen M."/>
            <person name="Howarth C."/>
            <person name="Imamovic A."/>
            <person name="Larimer J."/>
            <person name="McCowan C."/>
            <person name="Murphy C."/>
            <person name="Neiman D."/>
            <person name="Pearson M."/>
            <person name="Priest M."/>
            <person name="Roberts A."/>
            <person name="Saif S."/>
            <person name="Shea T."/>
            <person name="Sisk P."/>
            <person name="Sykes S."/>
            <person name="Wortman J."/>
            <person name="Nusbaum C."/>
            <person name="Birren B."/>
        </authorList>
    </citation>
    <scope>NUCLEOTIDE SEQUENCE [LARGE SCALE GENOMIC DNA]</scope>
    <source>
        <strain evidence="6">Tanzania (2000708)</strain>
    </source>
</reference>
<feature type="non-terminal residue" evidence="5">
    <location>
        <position position="493"/>
    </location>
</feature>
<evidence type="ECO:0008006" key="7">
    <source>
        <dbReference type="Google" id="ProtNLM"/>
    </source>
</evidence>
<dbReference type="Proteomes" id="UP000030708">
    <property type="component" value="Unassembled WGS sequence"/>
</dbReference>
<dbReference type="InterPro" id="IPR041480">
    <property type="entry name" value="CIDR1_gamma"/>
</dbReference>
<accession>A0A024VYH6</accession>
<proteinExistence type="predicted"/>
<dbReference type="Pfam" id="PF22672">
    <property type="entry name" value="DBL_C"/>
    <property type="match status" value="1"/>
</dbReference>
<feature type="compositionally biased region" description="Basic and acidic residues" evidence="1">
    <location>
        <begin position="444"/>
        <end position="463"/>
    </location>
</feature>
<feature type="region of interest" description="Disordered" evidence="1">
    <location>
        <begin position="422"/>
        <end position="493"/>
    </location>
</feature>
<dbReference type="InterPro" id="IPR054595">
    <property type="entry name" value="DBL_C"/>
</dbReference>
<evidence type="ECO:0000259" key="2">
    <source>
        <dbReference type="Pfam" id="PF03011"/>
    </source>
</evidence>
<feature type="domain" description="Duffy-binding-like" evidence="4">
    <location>
        <begin position="1"/>
        <end position="144"/>
    </location>
</feature>
<feature type="domain" description="Duffy-binding-like" evidence="2">
    <location>
        <begin position="256"/>
        <end position="396"/>
    </location>
</feature>
<feature type="compositionally biased region" description="Low complexity" evidence="1">
    <location>
        <begin position="466"/>
        <end position="475"/>
    </location>
</feature>
<organism evidence="5 6">
    <name type="scientific">Plasmodium falciparum Tanzania</name>
    <name type="common">2000708</name>
    <dbReference type="NCBI Taxonomy" id="1036725"/>
    <lineage>
        <taxon>Eukaryota</taxon>
        <taxon>Sar</taxon>
        <taxon>Alveolata</taxon>
        <taxon>Apicomplexa</taxon>
        <taxon>Aconoidasida</taxon>
        <taxon>Haemosporida</taxon>
        <taxon>Plasmodiidae</taxon>
        <taxon>Plasmodium</taxon>
        <taxon>Plasmodium (Laverania)</taxon>
    </lineage>
</organism>
<reference evidence="5 6" key="1">
    <citation type="submission" date="2013-02" db="EMBL/GenBank/DDBJ databases">
        <title>The Genome Annotation of Plasmodium falciparum Tanzania (2000708).</title>
        <authorList>
            <consortium name="The Broad Institute Genome Sequencing Platform"/>
            <consortium name="The Broad Institute Genome Sequencing Center for Infectious Disease"/>
            <person name="Neafsey D."/>
            <person name="Hoffman S."/>
            <person name="Volkman S."/>
            <person name="Rosenthal P."/>
            <person name="Walker B."/>
            <person name="Young S.K."/>
            <person name="Zeng Q."/>
            <person name="Gargeya S."/>
            <person name="Fitzgerald M."/>
            <person name="Haas B."/>
            <person name="Abouelleil A."/>
            <person name="Allen A.W."/>
            <person name="Alvarado L."/>
            <person name="Arachchi H.M."/>
            <person name="Berlin A.M."/>
            <person name="Chapman S.B."/>
            <person name="Gainer-Dewar J."/>
            <person name="Goldberg J."/>
            <person name="Griggs A."/>
            <person name="Gujja S."/>
            <person name="Hansen M."/>
            <person name="Howarth C."/>
            <person name="Imamovic A."/>
            <person name="Ireland A."/>
            <person name="Larimer J."/>
            <person name="McCowan C."/>
            <person name="Murphy C."/>
            <person name="Pearson M."/>
            <person name="Poon T.W."/>
            <person name="Priest M."/>
            <person name="Roberts A."/>
            <person name="Saif S."/>
            <person name="Shea T."/>
            <person name="Sisk P."/>
            <person name="Sykes S."/>
            <person name="Wortman J."/>
            <person name="Nusbaum C."/>
            <person name="Birren B."/>
        </authorList>
    </citation>
    <scope>NUCLEOTIDE SEQUENCE [LARGE SCALE GENOMIC DNA]</scope>
    <source>
        <strain evidence="6">Tanzania (2000708)</strain>
    </source>
</reference>
<feature type="region of interest" description="Disordered" evidence="1">
    <location>
        <begin position="390"/>
        <end position="409"/>
    </location>
</feature>
<feature type="domain" description="Cysteine-rich interdomain region 1 gamma" evidence="3">
    <location>
        <begin position="189"/>
        <end position="239"/>
    </location>
</feature>
<dbReference type="EMBL" id="KI926719">
    <property type="protein sequence ID" value="ETW33310.1"/>
    <property type="molecule type" value="Genomic_DNA"/>
</dbReference>
<sequence length="493" mass="55467">MLEKIEGECTEDDRRVGQKKPKCSGYGEHCETNLNKPYDTLPDLECPGCGRHCSFYKKWIKIKKDEYEKQKNAYTGQKDKCVNGRTGAESKHSTCDQNFVQNLRNGYQSIDSFLQKLVSCSKNNKDNGDGTINFKDTKETFGPAKNCKPCSSFKIDCKENGHCDSSKGTNCEIKSSIDAKDIETMGQPTEINMLVSDNSENGFTGVLDECKGKGIFEGIRKDVWTCGNVCGYNVCKPKKVDGKENGKNQIIIIRALFKIWLEYFLEDYNKIKKKLKPCKKKGGTSICTKNCADEWLKKKTTEWKNLKNLYLQQYENKSSDKSFLVKTILEEFKERPEFQNAIKPCKELEKFESFCGLHGDETSKKSKDGKERDLVVCLLEKLGKEATSCAEAHKENSDKTCSSSPQQTLDLDDQIDEDTENKVAHPKICGDMGPTQQQDEGEEDCKPSDTIQEVKDQKPKAEEESGTPSSPSPSEGTEERPPRPGPQPTTPPN</sequence>